<evidence type="ECO:0000256" key="1">
    <source>
        <dbReference type="SAM" id="Phobius"/>
    </source>
</evidence>
<sequence length="310" mass="35136">MNFRKRIRIDSLGNWSKCTNKTTTTNDCFGEVATTPTMCHVTSSSSSSSTNTLIGVIIIYLTCAILCSDRGGGGGGGFILVEASTFCSYKGLHSNLVSDLYLIVEDETTKQIEYPGFLMSKVDLPNTRLSTGKLRSSIICDPIDKSVGQYQTPSFKNDDFNYNYSCTVMDEQYFHNLFNRPIRITTNNQKAYLDCSCVTELESPGQYIRGIQVYLRSYVDKFIYINAMSYHYNIGRCKVKTIFSDTPLKSGDVFQQILTLEQPNDKTIEWIFGGVSIFIAASIIFCFLFYLIKSRLNRSNHRNQYEQIMD</sequence>
<name>F4Q2S9_CACFS</name>
<dbReference type="Proteomes" id="UP000007797">
    <property type="component" value="Unassembled WGS sequence"/>
</dbReference>
<dbReference type="EMBL" id="GL883021">
    <property type="protein sequence ID" value="EGG16705.1"/>
    <property type="molecule type" value="Genomic_DNA"/>
</dbReference>
<accession>F4Q2S9</accession>
<feature type="transmembrane region" description="Helical" evidence="1">
    <location>
        <begin position="270"/>
        <end position="292"/>
    </location>
</feature>
<protein>
    <recommendedName>
        <fullName evidence="4">Transmembrane protein</fullName>
    </recommendedName>
</protein>
<keyword evidence="3" id="KW-1185">Reference proteome</keyword>
<dbReference type="GeneID" id="14869488"/>
<dbReference type="OrthoDB" id="10508750at2759"/>
<dbReference type="KEGG" id="dfa:DFA_07683"/>
<evidence type="ECO:0000313" key="2">
    <source>
        <dbReference type="EMBL" id="EGG16705.1"/>
    </source>
</evidence>
<reference evidence="3" key="1">
    <citation type="journal article" date="2011" name="Genome Res.">
        <title>Phylogeny-wide analysis of social amoeba genomes highlights ancient origins for complex intercellular communication.</title>
        <authorList>
            <person name="Heidel A.J."/>
            <person name="Lawal H.M."/>
            <person name="Felder M."/>
            <person name="Schilde C."/>
            <person name="Helps N.R."/>
            <person name="Tunggal B."/>
            <person name="Rivero F."/>
            <person name="John U."/>
            <person name="Schleicher M."/>
            <person name="Eichinger L."/>
            <person name="Platzer M."/>
            <person name="Noegel A.A."/>
            <person name="Schaap P."/>
            <person name="Gloeckner G."/>
        </authorList>
    </citation>
    <scope>NUCLEOTIDE SEQUENCE [LARGE SCALE GENOMIC DNA]</scope>
    <source>
        <strain evidence="3">SH3</strain>
    </source>
</reference>
<keyword evidence="1" id="KW-0812">Transmembrane</keyword>
<proteinExistence type="predicted"/>
<gene>
    <name evidence="2" type="ORF">DFA_07683</name>
</gene>
<dbReference type="RefSeq" id="XP_004355179.1">
    <property type="nucleotide sequence ID" value="XM_004355127.1"/>
</dbReference>
<organism evidence="2 3">
    <name type="scientific">Cavenderia fasciculata</name>
    <name type="common">Slime mold</name>
    <name type="synonym">Dictyostelium fasciculatum</name>
    <dbReference type="NCBI Taxonomy" id="261658"/>
    <lineage>
        <taxon>Eukaryota</taxon>
        <taxon>Amoebozoa</taxon>
        <taxon>Evosea</taxon>
        <taxon>Eumycetozoa</taxon>
        <taxon>Dictyostelia</taxon>
        <taxon>Acytosteliales</taxon>
        <taxon>Cavenderiaceae</taxon>
        <taxon>Cavenderia</taxon>
    </lineage>
</organism>
<dbReference type="AlphaFoldDB" id="F4Q2S9"/>
<keyword evidence="1" id="KW-0472">Membrane</keyword>
<evidence type="ECO:0008006" key="4">
    <source>
        <dbReference type="Google" id="ProtNLM"/>
    </source>
</evidence>
<keyword evidence="1" id="KW-1133">Transmembrane helix</keyword>
<evidence type="ECO:0000313" key="3">
    <source>
        <dbReference type="Proteomes" id="UP000007797"/>
    </source>
</evidence>